<keyword evidence="16" id="KW-0594">Phospholipid biosynthesis</keyword>
<evidence type="ECO:0000256" key="3">
    <source>
        <dbReference type="ARBA" id="ARBA00005119"/>
    </source>
</evidence>
<comment type="similarity">
    <text evidence="5 18">Belongs to the CDS family.</text>
</comment>
<protein>
    <recommendedName>
        <fullName evidence="7 18">Phosphatidate cytidylyltransferase</fullName>
        <ecNumber evidence="6 18">2.7.7.41</ecNumber>
    </recommendedName>
</protein>
<evidence type="ECO:0000256" key="10">
    <source>
        <dbReference type="ARBA" id="ARBA00022679"/>
    </source>
</evidence>
<keyword evidence="17" id="KW-1208">Phospholipid metabolism</keyword>
<dbReference type="EMBL" id="JAEUGD010000067">
    <property type="protein sequence ID" value="MBL6449834.1"/>
    <property type="molecule type" value="Genomic_DNA"/>
</dbReference>
<evidence type="ECO:0000256" key="2">
    <source>
        <dbReference type="ARBA" id="ARBA00004651"/>
    </source>
</evidence>
<evidence type="ECO:0000256" key="8">
    <source>
        <dbReference type="ARBA" id="ARBA00022475"/>
    </source>
</evidence>
<dbReference type="RefSeq" id="WP_202859375.1">
    <property type="nucleotide sequence ID" value="NZ_JAEUGD010000067.1"/>
</dbReference>
<sequence length="276" mass="31119">MTSILNKYSNLTQRIIAALVGALIIISGICYSEWTYFIIFISICTATQLEFYKLVGLDGMLPLKTFGTFCGLCIFTLSFFIESGRIHEKYYFAIFPIATLIYLIYLYKKKEIKPFRGIAFTFLGILYVAIPFSLLNTVAFFPGEYTFELILGALLILWANDTGAYFAGVRFGRRKLFERVSPKKSWEGSVGGLFLALAMAYGLHYTTDVLMPWQWLCVGIIIVIGGTYGDLVESLFKRSIEIKDSGRLIPGHGGFLDRFDGLLLSAPFLTTFLKIF</sequence>
<keyword evidence="9" id="KW-0444">Lipid biosynthesis</keyword>
<feature type="transmembrane region" description="Helical" evidence="19">
    <location>
        <begin position="119"/>
        <end position="141"/>
    </location>
</feature>
<comment type="pathway">
    <text evidence="4">Lipid metabolism.</text>
</comment>
<evidence type="ECO:0000256" key="16">
    <source>
        <dbReference type="ARBA" id="ARBA00023209"/>
    </source>
</evidence>
<feature type="transmembrane region" description="Helical" evidence="19">
    <location>
        <begin position="147"/>
        <end position="167"/>
    </location>
</feature>
<dbReference type="PANTHER" id="PTHR46382:SF1">
    <property type="entry name" value="PHOSPHATIDATE CYTIDYLYLTRANSFERASE"/>
    <property type="match status" value="1"/>
</dbReference>
<organism evidence="20 21">
    <name type="scientific">Fulvivirga marina</name>
    <dbReference type="NCBI Taxonomy" id="2494733"/>
    <lineage>
        <taxon>Bacteria</taxon>
        <taxon>Pseudomonadati</taxon>
        <taxon>Bacteroidota</taxon>
        <taxon>Cytophagia</taxon>
        <taxon>Cytophagales</taxon>
        <taxon>Fulvivirgaceae</taxon>
        <taxon>Fulvivirga</taxon>
    </lineage>
</organism>
<feature type="transmembrane region" description="Helical" evidence="19">
    <location>
        <begin position="213"/>
        <end position="232"/>
    </location>
</feature>
<dbReference type="PROSITE" id="PS01315">
    <property type="entry name" value="CDS"/>
    <property type="match status" value="1"/>
</dbReference>
<comment type="caution">
    <text evidence="20">The sequence shown here is derived from an EMBL/GenBank/DDBJ whole genome shotgun (WGS) entry which is preliminary data.</text>
</comment>
<dbReference type="PANTHER" id="PTHR46382">
    <property type="entry name" value="PHOSPHATIDATE CYTIDYLYLTRANSFERASE"/>
    <property type="match status" value="1"/>
</dbReference>
<gene>
    <name evidence="20" type="ORF">JMN32_26215</name>
</gene>
<evidence type="ECO:0000256" key="7">
    <source>
        <dbReference type="ARBA" id="ARBA00019373"/>
    </source>
</evidence>
<evidence type="ECO:0000256" key="6">
    <source>
        <dbReference type="ARBA" id="ARBA00012487"/>
    </source>
</evidence>
<keyword evidence="15 19" id="KW-0472">Membrane</keyword>
<comment type="catalytic activity">
    <reaction evidence="1 18">
        <text>a 1,2-diacyl-sn-glycero-3-phosphate + CTP + H(+) = a CDP-1,2-diacyl-sn-glycerol + diphosphate</text>
        <dbReference type="Rhea" id="RHEA:16229"/>
        <dbReference type="ChEBI" id="CHEBI:15378"/>
        <dbReference type="ChEBI" id="CHEBI:33019"/>
        <dbReference type="ChEBI" id="CHEBI:37563"/>
        <dbReference type="ChEBI" id="CHEBI:58332"/>
        <dbReference type="ChEBI" id="CHEBI:58608"/>
        <dbReference type="EC" id="2.7.7.41"/>
    </reaction>
</comment>
<evidence type="ECO:0000256" key="15">
    <source>
        <dbReference type="ARBA" id="ARBA00023136"/>
    </source>
</evidence>
<dbReference type="AlphaFoldDB" id="A0A937G1B0"/>
<evidence type="ECO:0000256" key="4">
    <source>
        <dbReference type="ARBA" id="ARBA00005189"/>
    </source>
</evidence>
<feature type="transmembrane region" description="Helical" evidence="19">
    <location>
        <begin position="12"/>
        <end position="29"/>
    </location>
</feature>
<proteinExistence type="inferred from homology"/>
<keyword evidence="8" id="KW-1003">Cell membrane</keyword>
<accession>A0A937G1B0</accession>
<feature type="transmembrane region" description="Helical" evidence="19">
    <location>
        <begin position="66"/>
        <end position="84"/>
    </location>
</feature>
<dbReference type="Pfam" id="PF01148">
    <property type="entry name" value="CTP_transf_1"/>
    <property type="match status" value="1"/>
</dbReference>
<evidence type="ECO:0000256" key="18">
    <source>
        <dbReference type="RuleBase" id="RU003938"/>
    </source>
</evidence>
<evidence type="ECO:0000256" key="17">
    <source>
        <dbReference type="ARBA" id="ARBA00023264"/>
    </source>
</evidence>
<dbReference type="EC" id="2.7.7.41" evidence="6 18"/>
<keyword evidence="10 18" id="KW-0808">Transferase</keyword>
<feature type="transmembrane region" description="Helical" evidence="19">
    <location>
        <begin position="188"/>
        <end position="207"/>
    </location>
</feature>
<evidence type="ECO:0000256" key="14">
    <source>
        <dbReference type="ARBA" id="ARBA00023098"/>
    </source>
</evidence>
<keyword evidence="21" id="KW-1185">Reference proteome</keyword>
<evidence type="ECO:0000256" key="19">
    <source>
        <dbReference type="SAM" id="Phobius"/>
    </source>
</evidence>
<evidence type="ECO:0000313" key="21">
    <source>
        <dbReference type="Proteomes" id="UP000614216"/>
    </source>
</evidence>
<evidence type="ECO:0000256" key="13">
    <source>
        <dbReference type="ARBA" id="ARBA00022989"/>
    </source>
</evidence>
<comment type="subcellular location">
    <subcellularLocation>
        <location evidence="2">Cell membrane</location>
        <topology evidence="2">Multi-pass membrane protein</topology>
    </subcellularLocation>
</comment>
<reference evidence="20" key="1">
    <citation type="submission" date="2021-01" db="EMBL/GenBank/DDBJ databases">
        <title>Fulvivirga kasyanovii gen. nov., sp nov., a novel member of the phylum Bacteroidetes isolated from seawater in a mussel farm.</title>
        <authorList>
            <person name="Zhao L.-H."/>
            <person name="Wang Z.-J."/>
        </authorList>
    </citation>
    <scope>NUCLEOTIDE SEQUENCE</scope>
    <source>
        <strain evidence="20">29W222</strain>
    </source>
</reference>
<feature type="transmembrane region" description="Helical" evidence="19">
    <location>
        <begin position="90"/>
        <end position="107"/>
    </location>
</feature>
<keyword evidence="11 18" id="KW-0812">Transmembrane</keyword>
<dbReference type="GO" id="GO:0016024">
    <property type="term" value="P:CDP-diacylglycerol biosynthetic process"/>
    <property type="evidence" value="ECO:0007669"/>
    <property type="project" value="TreeGrafter"/>
</dbReference>
<evidence type="ECO:0000313" key="20">
    <source>
        <dbReference type="EMBL" id="MBL6449834.1"/>
    </source>
</evidence>
<evidence type="ECO:0000256" key="1">
    <source>
        <dbReference type="ARBA" id="ARBA00001698"/>
    </source>
</evidence>
<dbReference type="GO" id="GO:0005886">
    <property type="term" value="C:plasma membrane"/>
    <property type="evidence" value="ECO:0007669"/>
    <property type="project" value="UniProtKB-SubCell"/>
</dbReference>
<evidence type="ECO:0000256" key="11">
    <source>
        <dbReference type="ARBA" id="ARBA00022692"/>
    </source>
</evidence>
<dbReference type="Proteomes" id="UP000614216">
    <property type="component" value="Unassembled WGS sequence"/>
</dbReference>
<comment type="pathway">
    <text evidence="3 18">Phospholipid metabolism; CDP-diacylglycerol biosynthesis; CDP-diacylglycerol from sn-glycerol 3-phosphate: step 3/3.</text>
</comment>
<dbReference type="GO" id="GO:0004605">
    <property type="term" value="F:phosphatidate cytidylyltransferase activity"/>
    <property type="evidence" value="ECO:0007669"/>
    <property type="project" value="UniProtKB-EC"/>
</dbReference>
<evidence type="ECO:0000256" key="12">
    <source>
        <dbReference type="ARBA" id="ARBA00022695"/>
    </source>
</evidence>
<name>A0A937G1B0_9BACT</name>
<keyword evidence="12 18" id="KW-0548">Nucleotidyltransferase</keyword>
<evidence type="ECO:0000256" key="9">
    <source>
        <dbReference type="ARBA" id="ARBA00022516"/>
    </source>
</evidence>
<keyword evidence="14" id="KW-0443">Lipid metabolism</keyword>
<dbReference type="InterPro" id="IPR000374">
    <property type="entry name" value="PC_trans"/>
</dbReference>
<keyword evidence="13 19" id="KW-1133">Transmembrane helix</keyword>
<evidence type="ECO:0000256" key="5">
    <source>
        <dbReference type="ARBA" id="ARBA00010185"/>
    </source>
</evidence>